<comment type="caution">
    <text evidence="2">The sequence shown here is derived from an EMBL/GenBank/DDBJ whole genome shotgun (WGS) entry which is preliminary data.</text>
</comment>
<evidence type="ECO:0000313" key="2">
    <source>
        <dbReference type="EMBL" id="MFD2803017.1"/>
    </source>
</evidence>
<keyword evidence="3" id="KW-1185">Reference proteome</keyword>
<keyword evidence="1" id="KW-0472">Membrane</keyword>
<name>A0ABW5WIT8_9PSEU</name>
<accession>A0ABW5WIT8</accession>
<gene>
    <name evidence="2" type="ORF">ACFS2C_26850</name>
</gene>
<reference evidence="3" key="1">
    <citation type="journal article" date="2019" name="Int. J. Syst. Evol. Microbiol.">
        <title>The Global Catalogue of Microorganisms (GCM) 10K type strain sequencing project: providing services to taxonomists for standard genome sequencing and annotation.</title>
        <authorList>
            <consortium name="The Broad Institute Genomics Platform"/>
            <consortium name="The Broad Institute Genome Sequencing Center for Infectious Disease"/>
            <person name="Wu L."/>
            <person name="Ma J."/>
        </authorList>
    </citation>
    <scope>NUCLEOTIDE SEQUENCE [LARGE SCALE GENOMIC DNA]</scope>
    <source>
        <strain evidence="3">IBRC-M 10906</strain>
    </source>
</reference>
<evidence type="ECO:0008006" key="4">
    <source>
        <dbReference type="Google" id="ProtNLM"/>
    </source>
</evidence>
<dbReference type="RefSeq" id="WP_377395223.1">
    <property type="nucleotide sequence ID" value="NZ_JBHSAN010000054.1"/>
</dbReference>
<keyword evidence="1" id="KW-0812">Transmembrane</keyword>
<feature type="transmembrane region" description="Helical" evidence="1">
    <location>
        <begin position="67"/>
        <end position="86"/>
    </location>
</feature>
<proteinExistence type="predicted"/>
<sequence>MSRRSQLHRALSTARGVLLAVSSAALSVTAHGLAGGGVPHPATTLLLTVLIGWVGTAAADRTRGTRGILLVLGCGQMATHLLLAELSGHPGEPPTMLAAHAVATVLTAMLLAHAESMLAVALAALRRLLPLALRLAPVPSAPALPTLALPAGATTVVEVVLRRMHGRRGPPALS</sequence>
<evidence type="ECO:0000313" key="3">
    <source>
        <dbReference type="Proteomes" id="UP001597478"/>
    </source>
</evidence>
<keyword evidence="1" id="KW-1133">Transmembrane helix</keyword>
<dbReference type="EMBL" id="JBHUOF010000049">
    <property type="protein sequence ID" value="MFD2803017.1"/>
    <property type="molecule type" value="Genomic_DNA"/>
</dbReference>
<feature type="transmembrane region" description="Helical" evidence="1">
    <location>
        <begin position="42"/>
        <end position="60"/>
    </location>
</feature>
<evidence type="ECO:0000256" key="1">
    <source>
        <dbReference type="SAM" id="Phobius"/>
    </source>
</evidence>
<protein>
    <recommendedName>
        <fullName evidence="4">MFS transporter</fullName>
    </recommendedName>
</protein>
<organism evidence="2 3">
    <name type="scientific">Prauserella oleivorans</name>
    <dbReference type="NCBI Taxonomy" id="1478153"/>
    <lineage>
        <taxon>Bacteria</taxon>
        <taxon>Bacillati</taxon>
        <taxon>Actinomycetota</taxon>
        <taxon>Actinomycetes</taxon>
        <taxon>Pseudonocardiales</taxon>
        <taxon>Pseudonocardiaceae</taxon>
        <taxon>Prauserella</taxon>
    </lineage>
</organism>
<dbReference type="Proteomes" id="UP001597478">
    <property type="component" value="Unassembled WGS sequence"/>
</dbReference>
<feature type="transmembrane region" description="Helical" evidence="1">
    <location>
        <begin position="98"/>
        <end position="125"/>
    </location>
</feature>